<evidence type="ECO:0000259" key="3">
    <source>
        <dbReference type="Pfam" id="PF00561"/>
    </source>
</evidence>
<organism evidence="4 5">
    <name type="scientific">Lojkania enalia</name>
    <dbReference type="NCBI Taxonomy" id="147567"/>
    <lineage>
        <taxon>Eukaryota</taxon>
        <taxon>Fungi</taxon>
        <taxon>Dikarya</taxon>
        <taxon>Ascomycota</taxon>
        <taxon>Pezizomycotina</taxon>
        <taxon>Dothideomycetes</taxon>
        <taxon>Pleosporomycetidae</taxon>
        <taxon>Pleosporales</taxon>
        <taxon>Pleosporales incertae sedis</taxon>
        <taxon>Lojkania</taxon>
    </lineage>
</organism>
<dbReference type="PRINTS" id="PR00793">
    <property type="entry name" value="PROAMNOPTASE"/>
</dbReference>
<dbReference type="InterPro" id="IPR000073">
    <property type="entry name" value="AB_hydrolase_1"/>
</dbReference>
<dbReference type="Proteomes" id="UP000800093">
    <property type="component" value="Unassembled WGS sequence"/>
</dbReference>
<sequence>MISTAKILEQRSYLVPGKLKITEHFFQVPRDYSNSSPDSIQVFARSARKYEKPANYSPSTPPDPQKDQLPWLIYLQGGPGFECRSPQQNAWTTTLLDKGYQLLFLDQRGTGLSTAISQSSLQLRGDENVQVNYMKNFRADSIVRDCEAIRKALTEGYPEEKKKWTIMGQSFGGFCCTTYLSLYPEGVKEAFMFGGLPPMRDGPDEVYARLYARVAERNRRYYDKYPEDIDRVKRVIKLLSRFGDTTVRVQGGEGYLSARRFLQLGIYFGKHSGFDEVHDLVLRADTDLTQFGHLTRPTVLSIESALSSFDTNVIYALLHEPCYAQNKAANWSADRLFSSYPEFSVTKDVIESKAPLYFTGEMIYPFMFESYPELKKLKAVGHALAEYDSWPRLYDEDQLAKNEVPVYAAVYVDDMYVDFDLSMERAKGIKGCKTFVTNAMYHDALRSKMDEVIKGVWALRDDVID</sequence>
<evidence type="ECO:0000313" key="4">
    <source>
        <dbReference type="EMBL" id="KAF2258579.1"/>
    </source>
</evidence>
<protein>
    <submittedName>
        <fullName evidence="4">Proline iminopeptidase</fullName>
    </submittedName>
</protein>
<comment type="caution">
    <text evidence="4">The sequence shown here is derived from an EMBL/GenBank/DDBJ whole genome shotgun (WGS) entry which is preliminary data.</text>
</comment>
<keyword evidence="5" id="KW-1185">Reference proteome</keyword>
<keyword evidence="2" id="KW-0378">Hydrolase</keyword>
<dbReference type="InterPro" id="IPR051601">
    <property type="entry name" value="Serine_prot/Carboxylest_S33"/>
</dbReference>
<dbReference type="Gene3D" id="3.40.50.1820">
    <property type="entry name" value="alpha/beta hydrolase"/>
    <property type="match status" value="1"/>
</dbReference>
<dbReference type="EMBL" id="ML986756">
    <property type="protein sequence ID" value="KAF2258579.1"/>
    <property type="molecule type" value="Genomic_DNA"/>
</dbReference>
<comment type="similarity">
    <text evidence="1">Belongs to the peptidase S33 family.</text>
</comment>
<dbReference type="PANTHER" id="PTHR43248:SF2">
    <property type="entry name" value="PROLYL AMINOPEPTIDASE"/>
    <property type="match status" value="1"/>
</dbReference>
<dbReference type="GO" id="GO:0008233">
    <property type="term" value="F:peptidase activity"/>
    <property type="evidence" value="ECO:0007669"/>
    <property type="project" value="InterPro"/>
</dbReference>
<dbReference type="InterPro" id="IPR029058">
    <property type="entry name" value="AB_hydrolase_fold"/>
</dbReference>
<dbReference type="GO" id="GO:0006508">
    <property type="term" value="P:proteolysis"/>
    <property type="evidence" value="ECO:0007669"/>
    <property type="project" value="InterPro"/>
</dbReference>
<name>A0A9P4JWQ7_9PLEO</name>
<dbReference type="PANTHER" id="PTHR43248">
    <property type="entry name" value="2-SUCCINYL-6-HYDROXY-2,4-CYCLOHEXADIENE-1-CARBOXYLATE SYNTHASE"/>
    <property type="match status" value="1"/>
</dbReference>
<evidence type="ECO:0000256" key="2">
    <source>
        <dbReference type="ARBA" id="ARBA00022801"/>
    </source>
</evidence>
<evidence type="ECO:0000313" key="5">
    <source>
        <dbReference type="Proteomes" id="UP000800093"/>
    </source>
</evidence>
<dbReference type="OrthoDB" id="1898734at2759"/>
<accession>A0A9P4JWQ7</accession>
<proteinExistence type="inferred from homology"/>
<reference evidence="5" key="1">
    <citation type="journal article" date="2020" name="Stud. Mycol.">
        <title>101 Dothideomycetes genomes: A test case for predicting lifestyles and emergence of pathogens.</title>
        <authorList>
            <person name="Haridas S."/>
            <person name="Albert R."/>
            <person name="Binder M."/>
            <person name="Bloem J."/>
            <person name="LaButti K."/>
            <person name="Salamov A."/>
            <person name="Andreopoulos B."/>
            <person name="Baker S."/>
            <person name="Barry K."/>
            <person name="Bills G."/>
            <person name="Bluhm B."/>
            <person name="Cannon C."/>
            <person name="Castanera R."/>
            <person name="Culley D."/>
            <person name="Daum C."/>
            <person name="Ezra D."/>
            <person name="Gonzalez J."/>
            <person name="Henrissat B."/>
            <person name="Kuo A."/>
            <person name="Liang C."/>
            <person name="Lipzen A."/>
            <person name="Lutzoni F."/>
            <person name="Magnuson J."/>
            <person name="Mondo S."/>
            <person name="Nolan M."/>
            <person name="Ohm R."/>
            <person name="Pangilinan J."/>
            <person name="Park H.-J."/>
            <person name="Ramirez L."/>
            <person name="Alfaro M."/>
            <person name="Sun H."/>
            <person name="Tritt A."/>
            <person name="Yoshinaga Y."/>
            <person name="Zwiers L.-H."/>
            <person name="Turgeon B."/>
            <person name="Goodwin S."/>
            <person name="Spatafora J."/>
            <person name="Crous P."/>
            <person name="Grigoriev I."/>
        </authorList>
    </citation>
    <scope>NUCLEOTIDE SEQUENCE [LARGE SCALE GENOMIC DNA]</scope>
    <source>
        <strain evidence="5">CBS 304.66</strain>
    </source>
</reference>
<evidence type="ECO:0000256" key="1">
    <source>
        <dbReference type="ARBA" id="ARBA00010088"/>
    </source>
</evidence>
<dbReference type="AlphaFoldDB" id="A0A9P4JWQ7"/>
<dbReference type="Pfam" id="PF00561">
    <property type="entry name" value="Abhydrolase_1"/>
    <property type="match status" value="1"/>
</dbReference>
<feature type="domain" description="AB hydrolase-1" evidence="3">
    <location>
        <begin position="70"/>
        <end position="224"/>
    </location>
</feature>
<gene>
    <name evidence="4" type="ORF">CC78DRAFT_537674</name>
</gene>
<dbReference type="InterPro" id="IPR002410">
    <property type="entry name" value="Peptidase_S33"/>
</dbReference>
<dbReference type="SUPFAM" id="SSF53474">
    <property type="entry name" value="alpha/beta-Hydrolases"/>
    <property type="match status" value="1"/>
</dbReference>